<sequence length="6264" mass="655019">LCDVDSEYSLLGETVCTTCPAGYSCSNAAAPSLCLAGTFSALGDMTCDNCSAGSYCPIGSSLETACLTGYWSASNADACTVCAAGKYCSDSAVSGDCLATQYSLEGESDCTICPAGYSCSDLAVPVLCSAGEYSAAGELTCTECGINTYCEAGAAAETSCPDGQMSAAGSGSCTQCGNGNIFDTDTGTCIGCVSGTYSIDGIECHVCPANYYCPDTDATTTIICEAGTWATGGFSACTECEEGFSCPASVSDTGVPVACGDGYYSDAKATSCIQCEAGYACPSPGKASDRYACGDSPGPVGSWSHAGSMECTQCVAGEKLDSASTGCEDCPAGFYTKLDGQLECIECAAGYECPNIDGTGILECTEGSYSLAGATACTSCPANSYCPDKGLATVTTCAAGTWATGGFSACTECEEGFYCPVSVSTTGVPLECPTGWYSGPNATACTECEAGYACPSGKESEKYACDSDDGPVGSWSTQGSTECTLCVAGEYLASDNTGCHSCSPGEYTSTDGALECISCPIGFACPNVDGSENVECPSGSYTLGGETACNDCLAGYSCDSNKTTGTACEDGYYSLGGEALCTLCPAGYYCDQPDEEPTLCADGYYSAGGTDTCHECPAGSRCPDPSGSPIECTSGYYSSAGSVYCTECDGGYFCGNGEVTATPAAGICPKGSYCPAGSKVSYLCPAGKLGSSTHLASIDECTDCPASYYCPAGTTDATPQTCEPGYYCPEGTRYASEFPCYLDSSRLATYSTSSGLSSQDQCTLCPAGKYCPRGQSDLSSFDCPTGYYCPEGTYSYATFPCPAGTYRDTTGAESSDECSTCTIGHYCPIGSTTATECPAGRYNPSTGGVSVASCLLCTEGHSCDSAGLSAVTDDCAAGHYCPAGTAGSTSHPCPAGTYTTSVSLTGRDQCTICPGKYGCPEGSADYSLSCAAGHYCPEGSPNDHYFPCPAGTYYDGIGDSLEAASECTPCTAGYYCPTGSTAVTEECPAGYYCEEGTTYNFETPCAAGTFRSTRMGLSQDDCSDCTSGHYCPKGSSEEVPCRDGYYTSVSNTYGSMGGAVGETCQECEAGYKCVSPCTTPVACPVGYYSAAGSSQCMLCEAGHYCSSEGTTQSAMTAATCAAGYYCPEGTDHAPAVADLCSTGHYCLAATELEEPCPAGRYRDAVGATMLTECALCPAGDYCAGGGAAVSGLCAAGHYCPEGSHGPTQKLCPAGTYNPSTSGESLDDCESCPAGSYCAAGCDTPVICTMGYYCPLGTATPIPCPIGTIGIAEGYNLVEQCDACDAGYFCDGLGRTTAKGLCDAGYYCTGGAYTSAPPNDETGGVCPAGGYCGVGSASKEYCLAGTYNPTTGASSEDDCISCPGGQYCEGNDSSETTGECLAGYYCDGGASTSTQHEAQAGYYAPAGSSSQFPCLPGTYNALAHQESCTECPEGSYCEDSTMDAYVSCPAGHYCPAGTIVPKSCPSGTFRADEGGVSIDDCTSCTAGMACTTSGLSAPDATCLAGYYCKGGAQVRDPIGLSDTQGDICPAGSYCEAQSETHTPCSPGYWSSTLGNTSVSDCSLCAGSKYCPNSGMSSLEGFDCDGGYYCVSGAIVATPTDGTTGDKCPLGEYCPAGSSASIPCPAGTVCASQGLSSPVTCSAGNYCPYNSQTETPCPAGKYCPAGTSSEIPLCPIGTYSADLSLSDESQCTQCDGGHYCPSAGLTESGPSCTEGYYCTSGCSSALGSGPADSVGGICPSGHYCPAGISSAQKCPAGTYRSNVGGVSAETSCIACDAGYYCPDEGMDAMDESYLCNVGFYCSGGASVGNPSDASGGSCAAGERCPLGSSAPIACSAGTYQKLAEQGVCLDCVAGYYCPDGAEDYESTPCNAGYYCPVGTTSAVEFPCSPGTYSAGTMMTSSDDCDACDTGHYCVGYAQTVMTGTCTAGYYCSGGATTATPATETEGGGRCGPGYYCPAGIATPTICPAGKYCPTSGLSAATLDCVAGSLCIEGASVSSPTDGTTGMTCPLGKYCLEGTTDAVECSEGSYNPNTGGTSSDACRTCDGGSYCSGTGRSAVSGDCQQGYFCPAGSTTANLEANICPVGHYCPTGSESAIPCEAGTFQSSTAAADSCDAGTYQNEEGEAVCLACPAGYYCLSTCTDYSPNTCPLGYYCPEGTSGPNVHPCPPGTYGGSSGLSAEGECLACTAGTYCAGYGLSVESGDCSEGYYCTSGASTKTPSSEDEGGDQCSPGNYCPEGSPAEIPCTVGKYCPTSGLAEATLDCAAGSICYLGASISAPIDGTTGEACPAGHYCPAGCTTEQKCPAGTYNPNTGGTSSDACQACDVGKYCAGEGLDDVTGDCDAGFYCPSGSSVSNPGATICPVGNYCPAGSADPLPCPAGEYQSSTGQSTCDECLEGYYCEEECATPEECPAGSYCPAGTTRATEFLCPSGTMSLVTGITQSSDCTSCAAGSYCAFPGMTDSAADCSSGYYCPAGQSSATPVDYICPIGSYCPVGSSTPTPCPSGTFAPTTQGTTVDHCTACTPGSYCDSVGLGSVAGDCDAGYYCSSGAVDSQDAECTVGHYCPVGSSSPISCPSGTYTDEVGQSECTACTAGYYCDGTSPSLPTSCPAGYYCPEGASSGYVFPCPIGTYNSGGGLESEDQCTQCPGGQYCGSKGLSAPSGDCSAGYICSGGNTASMSLANACPVGHYCEAGSSAAEPCPTGTYNPSTVGRSDGDCVPCPSGKYCDATGLSTPVGSCTAGYYCTGSSPTATPALVGGVDEYGSTCPIGYYCPEGSSAAYQCPAGEYQPLPGQSTCEACPERYYCDGNEITPVVCPPGYYCPAGSVVYGDNPCPIGTFSSEEGLMEEAECVACSTGSYCAVPGLSAPTSECSAGYYCSGGASTSTPSDPDANNDKCPAGYYCLEGTLSPVACPAGTYGISTGGTSEGDACIPCGSGDYCEDTGLTEATGQCAAGYFCKQGASSATPTLDATYEYYGPCPVGYMCEEGTSLPTACTKGTYNKDEGQSSCLDCPAGFYCETSGVSEPVACPAGYYCPTGTVNFVDTPCPPGTYSGTEGLSSEDSCVECSPGMACPSAGLSAPAGNCNAGYYCEGGSDSYSPTDSTGNAICPVGHYCDAGSASPVQCPAGTYNPSTKGDSISDCLACTAGMYCESEGLSSPTSYCAAGYYCPSSESISDSKPDAFICPAGSYCPAGSASAIEVPSGNYQSDEGASSYETCPKGYYCMKGSSTPTICPAGNYCPVGSSTGTKCDAGTYSLSEGLGEASECLACISGSYCLNGVVADECTGGYYCTSGASTPTPFDGTTGDICPIGSYCPPGSSSSTPCPDNTWSTSEGADDIDKCGTCPAGYICTSLTIEVCPAGYYCPLNEDPQACPVNTYNPDTQSSDASSCITCPAGYLCDEVAVTSVSSRLCDVGSYCPQGTPVAVKCPAGTYRTEAGGASADDCVACSAGHYCPLGSQYEIECSAGYYCPDNSSSPTLCSAGTWYQDNADIHESLETTCFDCPVGYYCADSRRTSYAMCEAGYICTGSATTGTPLTTEEGGYICPSGYYCEAGALTPSACPPGTYGASTGLGSIDECTSCLPGSYQHLYGQSACSTCGASSYSEEGAVYCECTGTYRAFQTTDASCLCYPGYEFYDAAQQLGSGDSTIDCQRIVYDRCTTARDASGNCITYDSDGNVVSCSEFCVSGSGTYDSSGICVCSDLQDEDTICNAACRASATEVTYATGDDTLSVTDPSTGTTSEIDTTSDSFVGQLTCSSADGCSLHAVVGNDEGFVGVYNLPDGYFSTEASVATTKSDDVTGIRQPIMCLLLGEGIVWDVSAGHYPVYEKDSLFNSNDDFDYGVFRTLARKIEAGGSVSVFAYTFTEAGVYVFYDAGDTAKRMIVTVLEDGESCGNAYAISTTKPETLAQLGISLSTDIVLAPDWVLILLFSMLAVSVVGGIISAFLVFNKRSWGSSLKTQPKYRSEAKSFNLDSLASKGQSFSKHKKVHPAAATGASPAPADAGSLAGSLVSANGAAGETEYRSDFWDFERQVDIEGFSARDLYKQLDSQTSSIADIVSGRQGEFRHFYQSLRSDMDQLRQMVVGQLNMMTEGQDKLGEAVIEDHSAALEQMLSRKSRASAFAAVLRDQYLVVTNELKQRQAFELAVRSTQDMISGYREDMMKVILAELDDPNAQDIEEYIPVIDDAKDAINALVDAVRNELDRRGLDDQSVIAGGALIITPSGVTIDPQSLVGEGGDPVAVDSITFGCPNTGLIHPQRGVDLQLASGEVLPVSTDNAREFCVLPVSGMVVPCVASVLVQRNTGSVVHVAQTVFSQDLPDPEGAFLPYHPTPPFCSMVIPSDADMVLSGGASAFTDPVTGFKVPVLSVTVDHRSGVLIPLGGTVRDPISNALVPLADGQPFMPPIQGEDTDSEVILPIGGIGFSTNGQVIPLVAATPIGDGERDMAAGFGNEYIDPMTGVTKRSTGLWVPTSGDNVHLFTGPNETRMSASELFSLLRYAEAVSTDVEALHSLISNLTDIERLTNASLSNAENMEQRATALASKQASLVDMYRQANTLSTSPSLMNAIEETSTARRRSKAIWIRNALRLKHEIKECERIEATGEVPPSVLALSINGGHLSRGIAPDGTEINSNVTESDIQRVAAISDSETASRQAYHRQVEDALARLKGEIETANQLFMQSPMVEPNNSAAHAAELADQIGAMVARIAGVETLVESESQRRSALRQSLANASPYVRRVLNNLLDTSDDNVAETLSYMRGIVDSIEGGASDVADADIKIIKKLQRSRDPVSSLSRRTQQLGDITNEVMMNVANIGMRLEASERLLQGDIEDEGITRSLVDDFSQVQTLIVQSANPVAEEEAAEEQDELSMLLQRMMQLVGLDAAALNPQGVRASSSLSFDSRGGAVSPDPMYMDDDEDLHSSMVSRNQSRMSSAMNGLEQQRARLQSRVHGKDERTRLLRQLESERQALEQSLNEEAARQKNLLDERLAARQRARDASRRVAELENEVNNQDRQKEEEEAALDSELAAETAATRDAVTASITSAGEAAKQQLESAHQAELSGNLTDSAKAALLKRHAEEAARLEEHLASEAERQRGLLQAELKARRKRRMLDLAKQSANDNYALSTALEQAKAELAESEMAAEEAEKVSAISDMLTQRHVEATSELTTQLGRELASCTTSAGRAAILQQHDENLQRLDNDLAVERQKQMADLRQRLSLRNTERQMKEAQKEQANLRKCDTVKANVSRDLVEAETAEEEAQELRAQAASAAAQQHEEEMKLRKKTARALAGATTAAERRQLLAQHDERELLLQDKLTIERERQDQALQARLLARKKRRIAEIERKRMHTPAPRPPSVAAAPVDVQLKQEVTQMMEDVSREYEQEAEQDVIEEKQEADDFEARQRSEEEALEKELEAQNQAELKRMQEKQQEAITAAVADLEKEHDRIKAKKMSADKKGELLAANRAHVAKIEEGMQEEQARQNQMLEQKLAMRAKRRRMRLQQRQQAESREALVARCQAADSKARARAEVVEKRVIQEISERGDGQVSDIVELTLQNRHTGELEQLVARHSEVRERIDAETSAMVDAQYAEREEEMLTQNMAELEQLSARTDIDAATKDRLRADTEGKHRAMSARLRQQHESAKADSLADSRQRLEEELARERSDLFTRQLSDRMKVIQELFPEAGRDALVAASAQQQELDALRMRMMTAKEAEVKAMEERRAAIVEEETRRMQAEFAEIERKQQEEKAKHGAQIVEARKRLELQQAQLLAAEKKKQLRRLSMAHSDGQRAQLIAEFQAQTVALEGALNSERERQYAQLEAMLNKRREAKRKQRIKAAQREMADRLKEEEEARARRLEALEDERQQNEVAILEQQEEEALRATEAEGAQVAEADEESEREAEREPALLKPSAGRHARGKHTRPKQGAHVHKAKAKRTGALDRGSVLAAFEGSELYTHMAAIVAASQSGLPKVVHSPRSPRKASQGLDTAALSRYCDDRDALFTPGTSLSVVPKSKLSPREQATLAESNAALKRMLPPLLKNVSLRVASSMPVQYPETVFPRSYNYSAKDKILFIRRDRLKHTGELGVVLAHAVAHVETNTSADADPKFVRAFYSKLASMQVPEAPKAPAAPERPVSSRQGARGGEASAEELDEIARRVRSLEGDLGTSDTVPEPAEAESSREWHQTLCRHEAQALENTIDTLNQQFIKLRGGAADDAGTKAELERVQLRLAQFEERLAQVRQTEKDYLNGSGADREAADREAFRRISDQ</sequence>
<feature type="region of interest" description="Disordered" evidence="3">
    <location>
        <begin position="4888"/>
        <end position="4950"/>
    </location>
</feature>
<comment type="caution">
    <text evidence="6">The sequence shown here is derived from an EMBL/GenBank/DDBJ whole genome shotgun (WGS) entry which is preliminary data.</text>
</comment>
<dbReference type="InterPro" id="IPR001368">
    <property type="entry name" value="TNFR/NGFR_Cys_rich_reg"/>
</dbReference>
<evidence type="ECO:0000313" key="7">
    <source>
        <dbReference type="Proteomes" id="UP000265618"/>
    </source>
</evidence>
<comment type="caution">
    <text evidence="1">Lacks conserved residue(s) required for the propagation of feature annotation.</text>
</comment>
<feature type="repeat" description="TNFR-Cys" evidence="1">
    <location>
        <begin position="947"/>
        <end position="1005"/>
    </location>
</feature>
<evidence type="ECO:0000256" key="2">
    <source>
        <dbReference type="SAM" id="Coils"/>
    </source>
</evidence>
<dbReference type="PANTHER" id="PTHR47236:SF4">
    <property type="entry name" value="GENE 9195-RELATED"/>
    <property type="match status" value="1"/>
</dbReference>
<protein>
    <recommendedName>
        <fullName evidence="5">TNFR-Cys domain-containing protein</fullName>
    </recommendedName>
</protein>
<feature type="compositionally biased region" description="Low complexity" evidence="3">
    <location>
        <begin position="5019"/>
        <end position="5029"/>
    </location>
</feature>
<proteinExistence type="predicted"/>
<feature type="compositionally biased region" description="Basic and acidic residues" evidence="3">
    <location>
        <begin position="6148"/>
        <end position="6157"/>
    </location>
</feature>
<dbReference type="SMART" id="SM01411">
    <property type="entry name" value="Ephrin_rec_like"/>
    <property type="match status" value="57"/>
</dbReference>
<feature type="compositionally biased region" description="Basic and acidic residues" evidence="3">
    <location>
        <begin position="5833"/>
        <end position="5842"/>
    </location>
</feature>
<feature type="compositionally biased region" description="Basic residues" evidence="3">
    <location>
        <begin position="5822"/>
        <end position="5832"/>
    </location>
</feature>
<feature type="compositionally biased region" description="Basic and acidic residues" evidence="3">
    <location>
        <begin position="5394"/>
        <end position="5405"/>
    </location>
</feature>
<feature type="region of interest" description="Disordered" evidence="3">
    <location>
        <begin position="6117"/>
        <end position="6176"/>
    </location>
</feature>
<feature type="region of interest" description="Disordered" evidence="3">
    <location>
        <begin position="4993"/>
        <end position="5029"/>
    </location>
</feature>
<dbReference type="PANTHER" id="PTHR47236">
    <property type="entry name" value="GENE, 32742-RELATED-RELATED"/>
    <property type="match status" value="1"/>
</dbReference>
<name>A0A9K3CQD6_9EUKA</name>
<accession>A0A9K3CQD6</accession>
<dbReference type="PROSITE" id="PS50050">
    <property type="entry name" value="TNFR_NGFR_2"/>
    <property type="match status" value="2"/>
</dbReference>
<keyword evidence="4" id="KW-1133">Transmembrane helix</keyword>
<evidence type="ECO:0000256" key="1">
    <source>
        <dbReference type="PROSITE-ProRule" id="PRU00206"/>
    </source>
</evidence>
<feature type="domain" description="TNFR-Cys" evidence="5">
    <location>
        <begin position="947"/>
        <end position="1005"/>
    </location>
</feature>
<keyword evidence="4" id="KW-0472">Membrane</keyword>
<feature type="domain" description="TNFR-Cys" evidence="5">
    <location>
        <begin position="800"/>
        <end position="854"/>
    </location>
</feature>
<feature type="coiled-coil region" evidence="2">
    <location>
        <begin position="5688"/>
        <end position="5779"/>
    </location>
</feature>
<feature type="region of interest" description="Disordered" evidence="3">
    <location>
        <begin position="5874"/>
        <end position="5932"/>
    </location>
</feature>
<gene>
    <name evidence="6" type="ORF">KIPB_002301</name>
</gene>
<evidence type="ECO:0000259" key="5">
    <source>
        <dbReference type="PROSITE" id="PS50050"/>
    </source>
</evidence>
<dbReference type="SUPFAM" id="SSF57184">
    <property type="entry name" value="Growth factor receptor domain"/>
    <property type="match status" value="17"/>
</dbReference>
<reference evidence="6 7" key="1">
    <citation type="journal article" date="2018" name="PLoS ONE">
        <title>The draft genome of Kipferlia bialata reveals reductive genome evolution in fornicate parasites.</title>
        <authorList>
            <person name="Tanifuji G."/>
            <person name="Takabayashi S."/>
            <person name="Kume K."/>
            <person name="Takagi M."/>
            <person name="Nakayama T."/>
            <person name="Kamikawa R."/>
            <person name="Inagaki Y."/>
            <person name="Hashimoto T."/>
        </authorList>
    </citation>
    <scope>NUCLEOTIDE SEQUENCE [LARGE SCALE GENOMIC DNA]</scope>
    <source>
        <strain evidence="6">NY0173</strain>
    </source>
</reference>
<feature type="compositionally biased region" description="Basic and acidic residues" evidence="3">
    <location>
        <begin position="5633"/>
        <end position="5650"/>
    </location>
</feature>
<evidence type="ECO:0000256" key="3">
    <source>
        <dbReference type="SAM" id="MobiDB-lite"/>
    </source>
</evidence>
<organism evidence="6 7">
    <name type="scientific">Kipferlia bialata</name>
    <dbReference type="NCBI Taxonomy" id="797122"/>
    <lineage>
        <taxon>Eukaryota</taxon>
        <taxon>Metamonada</taxon>
        <taxon>Carpediemonas-like organisms</taxon>
        <taxon>Kipferlia</taxon>
    </lineage>
</organism>
<dbReference type="Gene3D" id="2.10.50.10">
    <property type="entry name" value="Tumor Necrosis Factor Receptor, subunit A, domain 2"/>
    <property type="match status" value="13"/>
</dbReference>
<feature type="region of interest" description="Disordered" evidence="3">
    <location>
        <begin position="5620"/>
        <end position="5650"/>
    </location>
</feature>
<keyword evidence="7" id="KW-1185">Reference proteome</keyword>
<feature type="non-terminal residue" evidence="6">
    <location>
        <position position="1"/>
    </location>
</feature>
<dbReference type="CDD" id="cd06503">
    <property type="entry name" value="ATP-synt_Fo_b"/>
    <property type="match status" value="1"/>
</dbReference>
<feature type="compositionally biased region" description="Acidic residues" evidence="3">
    <location>
        <begin position="5378"/>
        <end position="5393"/>
    </location>
</feature>
<dbReference type="OrthoDB" id="439917at2759"/>
<feature type="region of interest" description="Disordered" evidence="3">
    <location>
        <begin position="5822"/>
        <end position="5842"/>
    </location>
</feature>
<dbReference type="InterPro" id="IPR009030">
    <property type="entry name" value="Growth_fac_rcpt_cys_sf"/>
</dbReference>
<feature type="region of interest" description="Disordered" evidence="3">
    <location>
        <begin position="6238"/>
        <end position="6264"/>
    </location>
</feature>
<keyword evidence="2" id="KW-0175">Coiled coil</keyword>
<evidence type="ECO:0000313" key="6">
    <source>
        <dbReference type="EMBL" id="GIQ81354.1"/>
    </source>
</evidence>
<feature type="region of interest" description="Disordered" evidence="3">
    <location>
        <begin position="5372"/>
        <end position="5405"/>
    </location>
</feature>
<feature type="compositionally biased region" description="Polar residues" evidence="3">
    <location>
        <begin position="4918"/>
        <end position="4935"/>
    </location>
</feature>
<feature type="coiled-coil region" evidence="2">
    <location>
        <begin position="5183"/>
        <end position="5273"/>
    </location>
</feature>
<feature type="compositionally biased region" description="Basic residues" evidence="3">
    <location>
        <begin position="5907"/>
        <end position="5931"/>
    </location>
</feature>
<feature type="compositionally biased region" description="Low complexity" evidence="3">
    <location>
        <begin position="6117"/>
        <end position="6127"/>
    </location>
</feature>
<feature type="repeat" description="TNFR-Cys" evidence="1">
    <location>
        <begin position="800"/>
        <end position="854"/>
    </location>
</feature>
<dbReference type="SMART" id="SM00208">
    <property type="entry name" value="TNFR"/>
    <property type="match status" value="10"/>
</dbReference>
<keyword evidence="4" id="KW-0812">Transmembrane</keyword>
<dbReference type="EMBL" id="BDIP01000370">
    <property type="protein sequence ID" value="GIQ81354.1"/>
    <property type="molecule type" value="Genomic_DNA"/>
</dbReference>
<feature type="transmembrane region" description="Helical" evidence="4">
    <location>
        <begin position="3922"/>
        <end position="3946"/>
    </location>
</feature>
<dbReference type="Proteomes" id="UP000265618">
    <property type="component" value="Unassembled WGS sequence"/>
</dbReference>
<evidence type="ECO:0000256" key="4">
    <source>
        <dbReference type="SAM" id="Phobius"/>
    </source>
</evidence>